<comment type="caution">
    <text evidence="1">The sequence shown here is derived from an EMBL/GenBank/DDBJ whole genome shotgun (WGS) entry which is preliminary data.</text>
</comment>
<sequence>MLLLYKSVQKMILIIHKSFLKNGISLKCKCLPLNHVPPCNQFCSLQHDDKSEDRFFYHAASFIPTSK</sequence>
<evidence type="ECO:0000313" key="2">
    <source>
        <dbReference type="Proteomes" id="UP001162972"/>
    </source>
</evidence>
<accession>A0AAD6PES8</accession>
<evidence type="ECO:0000313" key="1">
    <source>
        <dbReference type="EMBL" id="KAJ6425938.1"/>
    </source>
</evidence>
<name>A0AAD6PES8_9ROSI</name>
<keyword evidence="2" id="KW-1185">Reference proteome</keyword>
<dbReference type="EMBL" id="JAPFFJ010000006">
    <property type="protein sequence ID" value="KAJ6425938.1"/>
    <property type="molecule type" value="Genomic_DNA"/>
</dbReference>
<organism evidence="1 2">
    <name type="scientific">Salix udensis</name>
    <dbReference type="NCBI Taxonomy" id="889485"/>
    <lineage>
        <taxon>Eukaryota</taxon>
        <taxon>Viridiplantae</taxon>
        <taxon>Streptophyta</taxon>
        <taxon>Embryophyta</taxon>
        <taxon>Tracheophyta</taxon>
        <taxon>Spermatophyta</taxon>
        <taxon>Magnoliopsida</taxon>
        <taxon>eudicotyledons</taxon>
        <taxon>Gunneridae</taxon>
        <taxon>Pentapetalae</taxon>
        <taxon>rosids</taxon>
        <taxon>fabids</taxon>
        <taxon>Malpighiales</taxon>
        <taxon>Salicaceae</taxon>
        <taxon>Saliceae</taxon>
        <taxon>Salix</taxon>
    </lineage>
</organism>
<dbReference type="AlphaFoldDB" id="A0AAD6PES8"/>
<protein>
    <submittedName>
        <fullName evidence="1">Uncharacterized protein</fullName>
    </submittedName>
</protein>
<dbReference type="Proteomes" id="UP001162972">
    <property type="component" value="Chromosome 16"/>
</dbReference>
<gene>
    <name evidence="1" type="ORF">OIU84_026504</name>
</gene>
<reference evidence="1 2" key="1">
    <citation type="journal article" date="2023" name="Int. J. Mol. Sci.">
        <title>De Novo Assembly and Annotation of 11 Diverse Shrub Willow (Salix) Genomes Reveals Novel Gene Organization in Sex-Linked Regions.</title>
        <authorList>
            <person name="Hyden B."/>
            <person name="Feng K."/>
            <person name="Yates T.B."/>
            <person name="Jawdy S."/>
            <person name="Cereghino C."/>
            <person name="Smart L.B."/>
            <person name="Muchero W."/>
        </authorList>
    </citation>
    <scope>NUCLEOTIDE SEQUENCE [LARGE SCALE GENOMIC DNA]</scope>
    <source>
        <tissue evidence="1">Shoot tip</tissue>
    </source>
</reference>
<proteinExistence type="predicted"/>